<dbReference type="InterPro" id="IPR021835">
    <property type="entry name" value="DUF3427"/>
</dbReference>
<evidence type="ECO:0000259" key="2">
    <source>
        <dbReference type="Pfam" id="PF13091"/>
    </source>
</evidence>
<proteinExistence type="predicted"/>
<evidence type="ECO:0000313" key="3">
    <source>
        <dbReference type="EMBL" id="SJM67054.1"/>
    </source>
</evidence>
<reference evidence="3 4" key="1">
    <citation type="submission" date="2017-02" db="EMBL/GenBank/DDBJ databases">
        <authorList>
            <person name="Peterson S.W."/>
        </authorList>
    </citation>
    <scope>NUCLEOTIDE SEQUENCE [LARGE SCALE GENOMIC DNA]</scope>
    <source>
        <strain evidence="3">Psychrobacter_piechaudii</strain>
    </source>
</reference>
<gene>
    <name evidence="3" type="ORF">A1232T_00396</name>
</gene>
<keyword evidence="4" id="KW-1185">Reference proteome</keyword>
<feature type="domain" description="Phospholipase D-like" evidence="2">
    <location>
        <begin position="14"/>
        <end position="86"/>
    </location>
</feature>
<evidence type="ECO:0000259" key="1">
    <source>
        <dbReference type="Pfam" id="PF11907"/>
    </source>
</evidence>
<dbReference type="Proteomes" id="UP000188357">
    <property type="component" value="Unassembled WGS sequence"/>
</dbReference>
<accession>A0A1R4GG33</accession>
<dbReference type="RefSeq" id="WP_167366830.1">
    <property type="nucleotide sequence ID" value="NZ_FUGE01000063.1"/>
</dbReference>
<dbReference type="AlphaFoldDB" id="A0A1R4GG33"/>
<dbReference type="Gene3D" id="3.30.870.10">
    <property type="entry name" value="Endonuclease Chain A"/>
    <property type="match status" value="1"/>
</dbReference>
<evidence type="ECO:0000313" key="4">
    <source>
        <dbReference type="Proteomes" id="UP000188357"/>
    </source>
</evidence>
<feature type="domain" description="DUF3427" evidence="1">
    <location>
        <begin position="96"/>
        <end position="171"/>
    </location>
</feature>
<dbReference type="STRING" id="1945521.A1232T_00396"/>
<dbReference type="Pfam" id="PF13091">
    <property type="entry name" value="PLDc_2"/>
    <property type="match status" value="1"/>
</dbReference>
<organism evidence="3 4">
    <name type="scientific">Psychrobacter piechaudii</name>
    <dbReference type="NCBI Taxonomy" id="1945521"/>
    <lineage>
        <taxon>Bacteria</taxon>
        <taxon>Pseudomonadati</taxon>
        <taxon>Pseudomonadota</taxon>
        <taxon>Gammaproteobacteria</taxon>
        <taxon>Moraxellales</taxon>
        <taxon>Moraxellaceae</taxon>
        <taxon>Psychrobacter</taxon>
    </lineage>
</organism>
<name>A0A1R4GG33_9GAMM</name>
<dbReference type="InterPro" id="IPR025202">
    <property type="entry name" value="PLD-like_dom"/>
</dbReference>
<protein>
    <submittedName>
        <fullName evidence="3">Uncharacterized protein</fullName>
    </submittedName>
</protein>
<sequence>MSQYLNFTEPDALRKLSKFQNIVLKIATNDFHSKGYLFKHGLTNNIIIGSSNLTANALGSNKEWNLKVSTTDDGQLYDQVINEFDKELASAKDVTADFINPSEFAWESRSNRKLSSAEIKNVIESKRILLFVKKEDGEGTDFYYLGDVSIAADSIKQDVTNKGQPIFHFRFLSPVAVKPPTSGGGYKATHTVVRSR</sequence>
<dbReference type="Pfam" id="PF11907">
    <property type="entry name" value="DUF3427"/>
    <property type="match status" value="1"/>
</dbReference>
<dbReference type="EMBL" id="FUGE01000063">
    <property type="protein sequence ID" value="SJM67054.1"/>
    <property type="molecule type" value="Genomic_DNA"/>
</dbReference>